<keyword evidence="1" id="KW-0812">Transmembrane</keyword>
<dbReference type="EMBL" id="JANVAD010000005">
    <property type="protein sequence ID" value="MCS6523082.1"/>
    <property type="molecule type" value="Genomic_DNA"/>
</dbReference>
<reference evidence="3 4" key="1">
    <citation type="submission" date="2022-08" db="EMBL/GenBank/DDBJ databases">
        <title>Taxonomy of Curtobacterium flaccumfaciens.</title>
        <authorList>
            <person name="Osdaghi E."/>
            <person name="Taghavi S.M."/>
            <person name="Hamidizade M."/>
            <person name="Abachi H."/>
            <person name="Fazliarab A."/>
            <person name="Baeyen S."/>
            <person name="Portier P."/>
            <person name="Van Vaerenbergh J."/>
            <person name="Jacques M.-A."/>
        </authorList>
    </citation>
    <scope>NUCLEOTIDE SEQUENCE [LARGE SCALE GENOMIC DNA]</scope>
    <source>
        <strain evidence="3 4">LMG8786T</strain>
    </source>
</reference>
<protein>
    <recommendedName>
        <fullName evidence="5">Antimicrobial peptide, SdpC family</fullName>
    </recommendedName>
</protein>
<evidence type="ECO:0000256" key="1">
    <source>
        <dbReference type="SAM" id="Phobius"/>
    </source>
</evidence>
<evidence type="ECO:0000313" key="3">
    <source>
        <dbReference type="EMBL" id="MCS6523082.1"/>
    </source>
</evidence>
<dbReference type="Proteomes" id="UP001652264">
    <property type="component" value="Unassembled WGS sequence"/>
</dbReference>
<evidence type="ECO:0000256" key="2">
    <source>
        <dbReference type="SAM" id="SignalP"/>
    </source>
</evidence>
<name>A0ABT2HIK3_9MICO</name>
<dbReference type="GeneID" id="95322850"/>
<dbReference type="Pfam" id="PF26137">
    <property type="entry name" value="Toxin_SdpC"/>
    <property type="match status" value="1"/>
</dbReference>
<proteinExistence type="predicted"/>
<sequence>MKKKIIGGVLAGAVAVGAAFATGTGALAAETSASAPPAYTSAELIEGVVFLQGDLGQSLIDNGALGDISSAEKTAVEELLADDNAKQLAAESTQQLLDERPELATDLDTALDGGDPVAVSSALRNVVEDAADTPAAQAATAAVQEAEQTYVPGEVGPDCLFNVAVGGYLVIAVAAVGVGVVALASVALVGDVYVAGENAASKRAAAASDTDGQFVAALLQSV</sequence>
<accession>A0ABT2HIK3</accession>
<dbReference type="InterPro" id="IPR023888">
    <property type="entry name" value="SdpC-like"/>
</dbReference>
<comment type="caution">
    <text evidence="3">The sequence shown here is derived from an EMBL/GenBank/DDBJ whole genome shotgun (WGS) entry which is preliminary data.</text>
</comment>
<keyword evidence="1" id="KW-1133">Transmembrane helix</keyword>
<feature type="signal peptide" evidence="2">
    <location>
        <begin position="1"/>
        <end position="28"/>
    </location>
</feature>
<evidence type="ECO:0000313" key="4">
    <source>
        <dbReference type="Proteomes" id="UP001652264"/>
    </source>
</evidence>
<feature type="chain" id="PRO_5047136284" description="Antimicrobial peptide, SdpC family" evidence="2">
    <location>
        <begin position="29"/>
        <end position="222"/>
    </location>
</feature>
<gene>
    <name evidence="3" type="ORF">NYQ28_10945</name>
</gene>
<keyword evidence="1" id="KW-0472">Membrane</keyword>
<dbReference type="RefSeq" id="WP_141860064.1">
    <property type="nucleotide sequence ID" value="NZ_BMNV01000007.1"/>
</dbReference>
<keyword evidence="4" id="KW-1185">Reference proteome</keyword>
<evidence type="ECO:0008006" key="5">
    <source>
        <dbReference type="Google" id="ProtNLM"/>
    </source>
</evidence>
<keyword evidence="2" id="KW-0732">Signal</keyword>
<feature type="transmembrane region" description="Helical" evidence="1">
    <location>
        <begin position="168"/>
        <end position="194"/>
    </location>
</feature>
<organism evidence="3 4">
    <name type="scientific">Curtobacterium citreum</name>
    <dbReference type="NCBI Taxonomy" id="2036"/>
    <lineage>
        <taxon>Bacteria</taxon>
        <taxon>Bacillati</taxon>
        <taxon>Actinomycetota</taxon>
        <taxon>Actinomycetes</taxon>
        <taxon>Micrococcales</taxon>
        <taxon>Microbacteriaceae</taxon>
        <taxon>Curtobacterium</taxon>
    </lineage>
</organism>